<gene>
    <name evidence="8" type="ORF">Cflav_PD3294</name>
</gene>
<dbReference type="RefSeq" id="WP_007415801.1">
    <property type="nucleotide sequence ID" value="NZ_ABOX02000019.1"/>
</dbReference>
<comment type="similarity">
    <text evidence="2 6">Belongs to the dTDP-4-dehydrorhamnose reductase family.</text>
</comment>
<keyword evidence="6" id="KW-0521">NADP</keyword>
<proteinExistence type="inferred from homology"/>
<dbReference type="GO" id="GO:0019305">
    <property type="term" value="P:dTDP-rhamnose biosynthetic process"/>
    <property type="evidence" value="ECO:0007669"/>
    <property type="project" value="UniProtKB-UniPathway"/>
</dbReference>
<comment type="caution">
    <text evidence="8">The sequence shown here is derived from an EMBL/GenBank/DDBJ whole genome shotgun (WGS) entry which is preliminary data.</text>
</comment>
<dbReference type="GO" id="GO:0008831">
    <property type="term" value="F:dTDP-4-dehydrorhamnose reductase activity"/>
    <property type="evidence" value="ECO:0007669"/>
    <property type="project" value="UniProtKB-EC"/>
</dbReference>
<comment type="catalytic activity">
    <reaction evidence="5">
        <text>dTDP-beta-L-rhamnose + NADP(+) = dTDP-4-dehydro-beta-L-rhamnose + NADPH + H(+)</text>
        <dbReference type="Rhea" id="RHEA:21796"/>
        <dbReference type="ChEBI" id="CHEBI:15378"/>
        <dbReference type="ChEBI" id="CHEBI:57510"/>
        <dbReference type="ChEBI" id="CHEBI:57783"/>
        <dbReference type="ChEBI" id="CHEBI:58349"/>
        <dbReference type="ChEBI" id="CHEBI:62830"/>
        <dbReference type="EC" id="1.1.1.133"/>
    </reaction>
</comment>
<dbReference type="SUPFAM" id="SSF51735">
    <property type="entry name" value="NAD(P)-binding Rossmann-fold domains"/>
    <property type="match status" value="1"/>
</dbReference>
<comment type="function">
    <text evidence="6">Catalyzes the reduction of dTDP-6-deoxy-L-lyxo-4-hexulose to yield dTDP-L-rhamnose.</text>
</comment>
<dbReference type="Proteomes" id="UP000003688">
    <property type="component" value="Unassembled WGS sequence"/>
</dbReference>
<name>B9XJ08_PEDPL</name>
<dbReference type="Pfam" id="PF04321">
    <property type="entry name" value="RmlD_sub_bind"/>
    <property type="match status" value="1"/>
</dbReference>
<dbReference type="PANTHER" id="PTHR10491:SF4">
    <property type="entry name" value="METHIONINE ADENOSYLTRANSFERASE 2 SUBUNIT BETA"/>
    <property type="match status" value="1"/>
</dbReference>
<evidence type="ECO:0000256" key="3">
    <source>
        <dbReference type="ARBA" id="ARBA00012929"/>
    </source>
</evidence>
<evidence type="ECO:0000256" key="5">
    <source>
        <dbReference type="ARBA" id="ARBA00048200"/>
    </source>
</evidence>
<evidence type="ECO:0000256" key="6">
    <source>
        <dbReference type="RuleBase" id="RU364082"/>
    </source>
</evidence>
<accession>B9XJ08</accession>
<keyword evidence="9" id="KW-1185">Reference proteome</keyword>
<dbReference type="EMBL" id="ABOX02000019">
    <property type="protein sequence ID" value="EEF60235.1"/>
    <property type="molecule type" value="Genomic_DNA"/>
</dbReference>
<dbReference type="AlphaFoldDB" id="B9XJ08"/>
<keyword evidence="6" id="KW-0560">Oxidoreductase</keyword>
<evidence type="ECO:0000259" key="7">
    <source>
        <dbReference type="Pfam" id="PF04321"/>
    </source>
</evidence>
<dbReference type="STRING" id="320771.Cflav_PD3294"/>
<dbReference type="EC" id="1.1.1.133" evidence="3 6"/>
<dbReference type="InterPro" id="IPR036291">
    <property type="entry name" value="NAD(P)-bd_dom_sf"/>
</dbReference>
<evidence type="ECO:0000256" key="2">
    <source>
        <dbReference type="ARBA" id="ARBA00010944"/>
    </source>
</evidence>
<dbReference type="OrthoDB" id="9803892at2"/>
<dbReference type="InterPro" id="IPR005913">
    <property type="entry name" value="dTDP_dehydrorham_reduct"/>
</dbReference>
<comment type="pathway">
    <text evidence="1 6">Carbohydrate biosynthesis; dTDP-L-rhamnose biosynthesis.</text>
</comment>
<organism evidence="8 9">
    <name type="scientific">Pedosphaera parvula (strain Ellin514)</name>
    <dbReference type="NCBI Taxonomy" id="320771"/>
    <lineage>
        <taxon>Bacteria</taxon>
        <taxon>Pseudomonadati</taxon>
        <taxon>Verrucomicrobiota</taxon>
        <taxon>Pedosphaerae</taxon>
        <taxon>Pedosphaerales</taxon>
        <taxon>Pedosphaeraceae</taxon>
        <taxon>Pedosphaera</taxon>
    </lineage>
</organism>
<protein>
    <recommendedName>
        <fullName evidence="4 6">dTDP-4-dehydrorhamnose reductase</fullName>
        <ecNumber evidence="3 6">1.1.1.133</ecNumber>
    </recommendedName>
</protein>
<feature type="domain" description="RmlD-like substrate binding" evidence="7">
    <location>
        <begin position="6"/>
        <end position="272"/>
    </location>
</feature>
<evidence type="ECO:0000256" key="1">
    <source>
        <dbReference type="ARBA" id="ARBA00004781"/>
    </source>
</evidence>
<dbReference type="Gene3D" id="3.40.50.720">
    <property type="entry name" value="NAD(P)-binding Rossmann-like Domain"/>
    <property type="match status" value="1"/>
</dbReference>
<evidence type="ECO:0000256" key="4">
    <source>
        <dbReference type="ARBA" id="ARBA00017099"/>
    </source>
</evidence>
<dbReference type="InterPro" id="IPR029903">
    <property type="entry name" value="RmlD-like-bd"/>
</dbReference>
<reference evidence="8 9" key="1">
    <citation type="journal article" date="2011" name="J. Bacteriol.">
        <title>Genome sequence of 'Pedosphaera parvula' Ellin514, an aerobic Verrucomicrobial isolate from pasture soil.</title>
        <authorList>
            <person name="Kant R."/>
            <person name="van Passel M.W."/>
            <person name="Sangwan P."/>
            <person name="Palva A."/>
            <person name="Lucas S."/>
            <person name="Copeland A."/>
            <person name="Lapidus A."/>
            <person name="Glavina Del Rio T."/>
            <person name="Dalin E."/>
            <person name="Tice H."/>
            <person name="Bruce D."/>
            <person name="Goodwin L."/>
            <person name="Pitluck S."/>
            <person name="Chertkov O."/>
            <person name="Larimer F.W."/>
            <person name="Land M.L."/>
            <person name="Hauser L."/>
            <person name="Brettin T.S."/>
            <person name="Detter J.C."/>
            <person name="Han S."/>
            <person name="de Vos W.M."/>
            <person name="Janssen P.H."/>
            <person name="Smidt H."/>
        </authorList>
    </citation>
    <scope>NUCLEOTIDE SEQUENCE [LARGE SCALE GENOMIC DNA]</scope>
    <source>
        <strain evidence="8 9">Ellin514</strain>
    </source>
</reference>
<dbReference type="PANTHER" id="PTHR10491">
    <property type="entry name" value="DTDP-4-DEHYDRORHAMNOSE REDUCTASE"/>
    <property type="match status" value="1"/>
</dbReference>
<dbReference type="UniPathway" id="UPA00124"/>
<evidence type="ECO:0000313" key="9">
    <source>
        <dbReference type="Proteomes" id="UP000003688"/>
    </source>
</evidence>
<evidence type="ECO:0000313" key="8">
    <source>
        <dbReference type="EMBL" id="EEF60235.1"/>
    </source>
</evidence>
<sequence>MALAWITGANGLIGNYILRTSALYAKGWDARGITRPDFDLCEFEAVKRAFTEQKPQLVIHCAALSKSPACQANPLLARKVNIEVTKHLAGLAENIPFLFFSTDLVFDGRAGNYDEAAAVNPLSVYAETKVAAEEFVLGNPNHTVIRTSLNGGTSPTGDRGFNEEMRRAWQAGKTLNLFTDELRSPIPAIITARAVWELVSAQKPGLYHIAGSERMSRWQIGEVMAARWPHLHPKIQPGSLRDYQGAPRAPDASLNCAKAQALLSFPLPGLNDWLAAYPDEAF</sequence>
<dbReference type="CDD" id="cd05254">
    <property type="entry name" value="dTDP_HR_like_SDR_e"/>
    <property type="match status" value="1"/>
</dbReference>